<accession>A0A433VM03</accession>
<dbReference type="AlphaFoldDB" id="A0A433VM03"/>
<dbReference type="Proteomes" id="UP000271624">
    <property type="component" value="Unassembled WGS sequence"/>
</dbReference>
<evidence type="ECO:0000313" key="1">
    <source>
        <dbReference type="EMBL" id="RUT07126.1"/>
    </source>
</evidence>
<evidence type="ECO:0000313" key="2">
    <source>
        <dbReference type="Proteomes" id="UP000271624"/>
    </source>
</evidence>
<reference evidence="1" key="1">
    <citation type="submission" date="2018-12" db="EMBL/GenBank/DDBJ databases">
        <authorList>
            <person name="Will S."/>
            <person name="Neumann-Schaal M."/>
            <person name="Henke P."/>
        </authorList>
    </citation>
    <scope>NUCLEOTIDE SEQUENCE</scope>
    <source>
        <strain evidence="1">PCC 7102</strain>
    </source>
</reference>
<sequence length="147" mass="16519">MLLEGTVNLIVVSPLLEVAGFLDPPFRIRSPYGIFLELEDPDEPVRGFIDALVVQEQLWILLVESKRTSVPVPAALPQLLAYMLTTPQRDKPAFGMATNGDEFVFLKLVTGEAPQYDVSRTFSMLPRRHELGEVLRIMKRLGQVILT</sequence>
<name>A0A433VM03_9CYAN</name>
<protein>
    <recommendedName>
        <fullName evidence="3">Type I restriction enzyme R protein N-terminal domain-containing protein</fullName>
    </recommendedName>
</protein>
<organism evidence="1 2">
    <name type="scientific">Dulcicalothrix desertica PCC 7102</name>
    <dbReference type="NCBI Taxonomy" id="232991"/>
    <lineage>
        <taxon>Bacteria</taxon>
        <taxon>Bacillati</taxon>
        <taxon>Cyanobacteriota</taxon>
        <taxon>Cyanophyceae</taxon>
        <taxon>Nostocales</taxon>
        <taxon>Calotrichaceae</taxon>
        <taxon>Dulcicalothrix</taxon>
    </lineage>
</organism>
<dbReference type="EMBL" id="RSCL01000005">
    <property type="protein sequence ID" value="RUT07126.1"/>
    <property type="molecule type" value="Genomic_DNA"/>
</dbReference>
<gene>
    <name evidence="1" type="ORF">DSM106972_023870</name>
</gene>
<reference evidence="1" key="2">
    <citation type="journal article" date="2019" name="Genome Biol. Evol.">
        <title>Day and night: Metabolic profiles and evolutionary relationships of six axenic non-marine cyanobacteria.</title>
        <authorList>
            <person name="Will S.E."/>
            <person name="Henke P."/>
            <person name="Boedeker C."/>
            <person name="Huang S."/>
            <person name="Brinkmann H."/>
            <person name="Rohde M."/>
            <person name="Jarek M."/>
            <person name="Friedl T."/>
            <person name="Seufert S."/>
            <person name="Schumacher M."/>
            <person name="Overmann J."/>
            <person name="Neumann-Schaal M."/>
            <person name="Petersen J."/>
        </authorList>
    </citation>
    <scope>NUCLEOTIDE SEQUENCE [LARGE SCALE GENOMIC DNA]</scope>
    <source>
        <strain evidence="1">PCC 7102</strain>
    </source>
</reference>
<evidence type="ECO:0008006" key="3">
    <source>
        <dbReference type="Google" id="ProtNLM"/>
    </source>
</evidence>
<comment type="caution">
    <text evidence="1">The sequence shown here is derived from an EMBL/GenBank/DDBJ whole genome shotgun (WGS) entry which is preliminary data.</text>
</comment>
<keyword evidence="2" id="KW-1185">Reference proteome</keyword>
<proteinExistence type="predicted"/>